<proteinExistence type="predicted"/>
<reference evidence="2 3" key="1">
    <citation type="submission" date="2023-04" db="EMBL/GenBank/DDBJ databases">
        <title>Forest soil microbial communities from Buena Vista Peninsula, Colon Province, Panama.</title>
        <authorList>
            <person name="Bouskill N."/>
        </authorList>
    </citation>
    <scope>NUCLEOTIDE SEQUENCE [LARGE SCALE GENOMIC DNA]</scope>
    <source>
        <strain evidence="2 3">CFH S0262</strain>
    </source>
</reference>
<feature type="chain" id="PRO_5046193642" evidence="1">
    <location>
        <begin position="21"/>
        <end position="145"/>
    </location>
</feature>
<dbReference type="Proteomes" id="UP001160334">
    <property type="component" value="Unassembled WGS sequence"/>
</dbReference>
<sequence>MKKPVAALVALAGAIGIAAAAVPSASAIVTVSGPEVKYVFCSDSRNGNHVTYRDYNGIQSQGPVSFSDNIGGNRWCGSITVSADRDGFADATINNANSTYVYGAIYNIWYPPFSGSTGAPADVRLVAQKESYQSFGGYNYALVGY</sequence>
<feature type="signal peptide" evidence="1">
    <location>
        <begin position="1"/>
        <end position="20"/>
    </location>
</feature>
<keyword evidence="1" id="KW-0732">Signal</keyword>
<comment type="caution">
    <text evidence="2">The sequence shown here is derived from an EMBL/GenBank/DDBJ whole genome shotgun (WGS) entry which is preliminary data.</text>
</comment>
<dbReference type="RefSeq" id="WP_280758735.1">
    <property type="nucleotide sequence ID" value="NZ_JARXVC010000001.1"/>
</dbReference>
<evidence type="ECO:0000313" key="2">
    <source>
        <dbReference type="EMBL" id="MDH6279367.1"/>
    </source>
</evidence>
<evidence type="ECO:0000256" key="1">
    <source>
        <dbReference type="SAM" id="SignalP"/>
    </source>
</evidence>
<protein>
    <submittedName>
        <fullName evidence="2">Uncharacterized protein</fullName>
    </submittedName>
</protein>
<keyword evidence="3" id="KW-1185">Reference proteome</keyword>
<accession>A0ABT6M4X5</accession>
<organism evidence="2 3">
    <name type="scientific">Prescottella agglutinans</name>
    <dbReference type="NCBI Taxonomy" id="1644129"/>
    <lineage>
        <taxon>Bacteria</taxon>
        <taxon>Bacillati</taxon>
        <taxon>Actinomycetota</taxon>
        <taxon>Actinomycetes</taxon>
        <taxon>Mycobacteriales</taxon>
        <taxon>Nocardiaceae</taxon>
        <taxon>Prescottella</taxon>
    </lineage>
</organism>
<gene>
    <name evidence="2" type="ORF">M2280_000572</name>
</gene>
<name>A0ABT6M4X5_9NOCA</name>
<evidence type="ECO:0000313" key="3">
    <source>
        <dbReference type="Proteomes" id="UP001160334"/>
    </source>
</evidence>
<dbReference type="EMBL" id="JARXVC010000001">
    <property type="protein sequence ID" value="MDH6279367.1"/>
    <property type="molecule type" value="Genomic_DNA"/>
</dbReference>